<keyword evidence="1" id="KW-0732">Signal</keyword>
<evidence type="ECO:0000313" key="2">
    <source>
        <dbReference type="EMBL" id="TKC09533.1"/>
    </source>
</evidence>
<proteinExistence type="predicted"/>
<dbReference type="OrthoDB" id="9803597at2"/>
<comment type="caution">
    <text evidence="2">The sequence shown here is derived from an EMBL/GenBank/DDBJ whole genome shotgun (WGS) entry which is preliminary data.</text>
</comment>
<feature type="signal peptide" evidence="1">
    <location>
        <begin position="1"/>
        <end position="21"/>
    </location>
</feature>
<organism evidence="2 3">
    <name type="scientific">Pedobacter frigoris</name>
    <dbReference type="NCBI Taxonomy" id="2571272"/>
    <lineage>
        <taxon>Bacteria</taxon>
        <taxon>Pseudomonadati</taxon>
        <taxon>Bacteroidota</taxon>
        <taxon>Sphingobacteriia</taxon>
        <taxon>Sphingobacteriales</taxon>
        <taxon>Sphingobacteriaceae</taxon>
        <taxon>Pedobacter</taxon>
    </lineage>
</organism>
<dbReference type="Proteomes" id="UP000307244">
    <property type="component" value="Unassembled WGS sequence"/>
</dbReference>
<dbReference type="PANTHER" id="PTHR45632">
    <property type="entry name" value="LD33804P"/>
    <property type="match status" value="1"/>
</dbReference>
<protein>
    <submittedName>
        <fullName evidence="2">Galactose oxidase</fullName>
    </submittedName>
</protein>
<feature type="chain" id="PRO_5021005889" evidence="1">
    <location>
        <begin position="22"/>
        <end position="388"/>
    </location>
</feature>
<accession>A0A4U1CPV7</accession>
<dbReference type="InterPro" id="IPR006652">
    <property type="entry name" value="Kelch_1"/>
</dbReference>
<dbReference type="AlphaFoldDB" id="A0A4U1CPV7"/>
<sequence length="388" mass="42280">MYKILLSLSVSFMLISTDISAQKTAIKQVEWTVAAKLQKPDGSASIGFAGPINAVHKDVLIVAGGANFPDKMPWEGGEKYYSKEIHILQKTGNHYSWNTTKSTLPEPIAYCGNTVTERGLVYAGGENEKGLSRKAYLLNWNAASNKVEIKNLPDLPLAVTNMALTHIGNTVYAVGGDEKSTSSNAFLSLNLDEKAPEWKRLSNLPIALANAVVITQKQSGTLKIYVIGGRTKNTSGISELHNTVYMYNPLNKTWATCADISDGKQTSNYSAGAGVPIGKNQILLLGGDNGETFHKIETYISQIAKSTNEAEKLKLTAEKNELSIHHKGFYKGMLLYNTDTNKWTKIGELPFPAQVTTTARMWGNKIVLSNGEIKPGVRTPNIMLGSIK</sequence>
<dbReference type="Gene3D" id="2.120.10.80">
    <property type="entry name" value="Kelch-type beta propeller"/>
    <property type="match status" value="1"/>
</dbReference>
<evidence type="ECO:0000256" key="1">
    <source>
        <dbReference type="SAM" id="SignalP"/>
    </source>
</evidence>
<keyword evidence="3" id="KW-1185">Reference proteome</keyword>
<dbReference type="EMBL" id="SWBQ01000001">
    <property type="protein sequence ID" value="TKC09533.1"/>
    <property type="molecule type" value="Genomic_DNA"/>
</dbReference>
<reference evidence="2 3" key="1">
    <citation type="submission" date="2019-04" db="EMBL/GenBank/DDBJ databases">
        <title>Pedobacter sp. RP-3-15 sp. nov., isolated from Arctic soil.</title>
        <authorList>
            <person name="Dahal R.H."/>
            <person name="Kim D.-U."/>
        </authorList>
    </citation>
    <scope>NUCLEOTIDE SEQUENCE [LARGE SCALE GENOMIC DNA]</scope>
    <source>
        <strain evidence="2 3">RP-3-15</strain>
    </source>
</reference>
<dbReference type="RefSeq" id="WP_136834943.1">
    <property type="nucleotide sequence ID" value="NZ_SWBQ01000001.1"/>
</dbReference>
<name>A0A4U1CPV7_9SPHI</name>
<dbReference type="InterPro" id="IPR056734">
    <property type="entry name" value="NANM"/>
</dbReference>
<gene>
    <name evidence="2" type="ORF">FA047_05420</name>
</gene>
<dbReference type="SMART" id="SM00612">
    <property type="entry name" value="Kelch"/>
    <property type="match status" value="2"/>
</dbReference>
<dbReference type="SUPFAM" id="SSF117281">
    <property type="entry name" value="Kelch motif"/>
    <property type="match status" value="1"/>
</dbReference>
<dbReference type="InterPro" id="IPR015915">
    <property type="entry name" value="Kelch-typ_b-propeller"/>
</dbReference>
<evidence type="ECO:0000313" key="3">
    <source>
        <dbReference type="Proteomes" id="UP000307244"/>
    </source>
</evidence>
<dbReference type="Pfam" id="PF24996">
    <property type="entry name" value="NANM"/>
    <property type="match status" value="1"/>
</dbReference>